<evidence type="ECO:0000256" key="1">
    <source>
        <dbReference type="SAM" id="MobiDB-lite"/>
    </source>
</evidence>
<evidence type="ECO:0000313" key="3">
    <source>
        <dbReference type="Proteomes" id="UP001620626"/>
    </source>
</evidence>
<comment type="caution">
    <text evidence="2">The sequence shown here is derived from an EMBL/GenBank/DDBJ whole genome shotgun (WGS) entry which is preliminary data.</text>
</comment>
<keyword evidence="3" id="KW-1185">Reference proteome</keyword>
<gene>
    <name evidence="2" type="ORF">niasHT_006437</name>
</gene>
<protein>
    <submittedName>
        <fullName evidence="2">Uncharacterized protein</fullName>
    </submittedName>
</protein>
<proteinExistence type="predicted"/>
<dbReference type="AlphaFoldDB" id="A0ABD2M614"/>
<evidence type="ECO:0000313" key="2">
    <source>
        <dbReference type="EMBL" id="KAL3121854.1"/>
    </source>
</evidence>
<feature type="compositionally biased region" description="Gly residues" evidence="1">
    <location>
        <begin position="142"/>
        <end position="151"/>
    </location>
</feature>
<sequence length="226" mass="23556">MHVDFDPLAVDWSHFAELPPRMETMLMSGGGSSMGGGGGGGAAPSYPVFTGLPYQRGAGGIGSMFRSFLRFLVPIGRQAGAAIGRQGLETGSRVLSQMLEGRNVKEAMTEEGRAGLKNLLDKAADNLSRQRSAAAAAATNHGGAGRSGRGGGGGLFDFKRYRKIVSNNNNNHKRKSSSSSTNNIKRNKKRRTGILQSTVGPSLSTPAAAAIAAKTKGARFDALGSF</sequence>
<reference evidence="2 3" key="1">
    <citation type="submission" date="2024-10" db="EMBL/GenBank/DDBJ databases">
        <authorList>
            <person name="Kim D."/>
        </authorList>
    </citation>
    <scope>NUCLEOTIDE SEQUENCE [LARGE SCALE GENOMIC DNA]</scope>
    <source>
        <strain evidence="2">BH-2024</strain>
    </source>
</reference>
<feature type="region of interest" description="Disordered" evidence="1">
    <location>
        <begin position="131"/>
        <end position="151"/>
    </location>
</feature>
<feature type="region of interest" description="Disordered" evidence="1">
    <location>
        <begin position="166"/>
        <end position="201"/>
    </location>
</feature>
<accession>A0ABD2M614</accession>
<name>A0ABD2M614_9BILA</name>
<organism evidence="2 3">
    <name type="scientific">Heterodera trifolii</name>
    <dbReference type="NCBI Taxonomy" id="157864"/>
    <lineage>
        <taxon>Eukaryota</taxon>
        <taxon>Metazoa</taxon>
        <taxon>Ecdysozoa</taxon>
        <taxon>Nematoda</taxon>
        <taxon>Chromadorea</taxon>
        <taxon>Rhabditida</taxon>
        <taxon>Tylenchina</taxon>
        <taxon>Tylenchomorpha</taxon>
        <taxon>Tylenchoidea</taxon>
        <taxon>Heteroderidae</taxon>
        <taxon>Heteroderinae</taxon>
        <taxon>Heterodera</taxon>
    </lineage>
</organism>
<dbReference type="Proteomes" id="UP001620626">
    <property type="component" value="Unassembled WGS sequence"/>
</dbReference>
<dbReference type="EMBL" id="JBICBT010000176">
    <property type="protein sequence ID" value="KAL3121854.1"/>
    <property type="molecule type" value="Genomic_DNA"/>
</dbReference>